<reference evidence="1 2" key="1">
    <citation type="submission" date="2019-12" db="EMBL/GenBank/DDBJ databases">
        <title>the WGS of Blastococcus saxobsidens 67B17.</title>
        <authorList>
            <person name="Jiang Z."/>
        </authorList>
    </citation>
    <scope>NUCLEOTIDE SEQUENCE [LARGE SCALE GENOMIC DNA]</scope>
    <source>
        <strain evidence="1 2">67B17</strain>
    </source>
</reference>
<evidence type="ECO:0000313" key="2">
    <source>
        <dbReference type="Proteomes" id="UP000479241"/>
    </source>
</evidence>
<organism evidence="1 2">
    <name type="scientific">Blastococcus saxobsidens</name>
    <dbReference type="NCBI Taxonomy" id="138336"/>
    <lineage>
        <taxon>Bacteria</taxon>
        <taxon>Bacillati</taxon>
        <taxon>Actinomycetota</taxon>
        <taxon>Actinomycetes</taxon>
        <taxon>Geodermatophilales</taxon>
        <taxon>Geodermatophilaceae</taxon>
        <taxon>Blastococcus</taxon>
    </lineage>
</organism>
<dbReference type="RefSeq" id="WP_163205706.1">
    <property type="nucleotide sequence ID" value="NZ_JAAGWG010000017.1"/>
</dbReference>
<name>A0A6L9W561_9ACTN</name>
<gene>
    <name evidence="1" type="ORF">GCU60_12565</name>
</gene>
<evidence type="ECO:0000313" key="1">
    <source>
        <dbReference type="EMBL" id="NEK86580.1"/>
    </source>
</evidence>
<dbReference type="AlphaFoldDB" id="A0A6L9W561"/>
<evidence type="ECO:0008006" key="3">
    <source>
        <dbReference type="Google" id="ProtNLM"/>
    </source>
</evidence>
<protein>
    <recommendedName>
        <fullName evidence="3">tRNA-guanine(15) transglycosylase-like domain-containing protein</fullName>
    </recommendedName>
</protein>
<comment type="caution">
    <text evidence="1">The sequence shown here is derived from an EMBL/GenBank/DDBJ whole genome shotgun (WGS) entry which is preliminary data.</text>
</comment>
<proteinExistence type="predicted"/>
<dbReference type="Proteomes" id="UP000479241">
    <property type="component" value="Unassembled WGS sequence"/>
</dbReference>
<sequence length="367" mass="39234">MTNPKTSRSTSVVSQLADRVLIQASCPDALKIAGTVAPMAGGMVVTGPEALQAVGRIRRANSSVLLCADTAAETRVAATAEAPFELGEANLIDEPSLQRSLDAQRERGASVALTPTGHIAAGDSAALKAAIRQTDKLQDDDIVVRLPCDVAWATKTYSKQLAAVIATSNHPVALSLAADQDPLTRAGVAEELWAMAATHPHLILWRTDLAGLAHLVNGGLAAAIGFSSTLRHGTSPDRPGFVNNRQDRTPDVLLPDWMRYMKGSKIETVFAATSAPRCHCRTCRGQMLDRFDSTTADKLTAHLHNAAVLQQLIGAIDRLDRSARHDWWRQSVALALTKHTEATAQTNVQLNASRALRTWSQLPAMAG</sequence>
<dbReference type="EMBL" id="JAAGWG010000017">
    <property type="protein sequence ID" value="NEK86580.1"/>
    <property type="molecule type" value="Genomic_DNA"/>
</dbReference>
<accession>A0A6L9W561</accession>